<comment type="caution">
    <text evidence="2">The sequence shown here is derived from an EMBL/GenBank/DDBJ whole genome shotgun (WGS) entry which is preliminary data.</text>
</comment>
<evidence type="ECO:0000313" key="3">
    <source>
        <dbReference type="Proteomes" id="UP000290407"/>
    </source>
</evidence>
<keyword evidence="3" id="KW-1185">Reference proteome</keyword>
<reference evidence="2 3" key="1">
    <citation type="submission" date="2019-01" db="EMBL/GenBank/DDBJ databases">
        <title>Spirosoma flava sp. nov., a propanil-degrading bacterium isolated from herbicide-contaminated soil.</title>
        <authorList>
            <person name="Zhang L."/>
            <person name="Jiang J.-D."/>
        </authorList>
    </citation>
    <scope>NUCLEOTIDE SEQUENCE [LARGE SCALE GENOMIC DNA]</scope>
    <source>
        <strain evidence="2 3">TY50</strain>
    </source>
</reference>
<dbReference type="EMBL" id="SBLB01000001">
    <property type="protein sequence ID" value="RYC70724.1"/>
    <property type="molecule type" value="Genomic_DNA"/>
</dbReference>
<feature type="compositionally biased region" description="Polar residues" evidence="1">
    <location>
        <begin position="1"/>
        <end position="24"/>
    </location>
</feature>
<protein>
    <submittedName>
        <fullName evidence="2">Uncharacterized protein</fullName>
    </submittedName>
</protein>
<sequence>MSKTHPTTNHHIGDTTIINQSGHNNKNDAGIHSERDCSHCERLQLMHRLLQDALCREQQLIKELLTLGIRAIDPHKEPD</sequence>
<dbReference type="RefSeq" id="WP_129598996.1">
    <property type="nucleotide sequence ID" value="NZ_SBLB01000001.1"/>
</dbReference>
<evidence type="ECO:0000256" key="1">
    <source>
        <dbReference type="SAM" id="MobiDB-lite"/>
    </source>
</evidence>
<gene>
    <name evidence="2" type="ORF">EQG79_00800</name>
</gene>
<feature type="region of interest" description="Disordered" evidence="1">
    <location>
        <begin position="1"/>
        <end position="33"/>
    </location>
</feature>
<name>A0A4Q2UMU4_9BACT</name>
<evidence type="ECO:0000313" key="2">
    <source>
        <dbReference type="EMBL" id="RYC70724.1"/>
    </source>
</evidence>
<proteinExistence type="predicted"/>
<dbReference type="Proteomes" id="UP000290407">
    <property type="component" value="Unassembled WGS sequence"/>
</dbReference>
<accession>A0A4Q2UMU4</accession>
<dbReference type="AlphaFoldDB" id="A0A4Q2UMU4"/>
<organism evidence="2 3">
    <name type="scientific">Spirosoma sordidisoli</name>
    <dbReference type="NCBI Taxonomy" id="2502893"/>
    <lineage>
        <taxon>Bacteria</taxon>
        <taxon>Pseudomonadati</taxon>
        <taxon>Bacteroidota</taxon>
        <taxon>Cytophagia</taxon>
        <taxon>Cytophagales</taxon>
        <taxon>Cytophagaceae</taxon>
        <taxon>Spirosoma</taxon>
    </lineage>
</organism>